<gene>
    <name evidence="1" type="primary">PPUP8558</name>
</gene>
<accession>A0A0S7ERK9</accession>
<evidence type="ECO:0000313" key="1">
    <source>
        <dbReference type="EMBL" id="JAO05712.1"/>
    </source>
</evidence>
<proteinExistence type="predicted"/>
<dbReference type="EMBL" id="GBYX01475965">
    <property type="protein sequence ID" value="JAO05712.1"/>
    <property type="molecule type" value="Transcribed_RNA"/>
</dbReference>
<organism evidence="1">
    <name type="scientific">Poeciliopsis prolifica</name>
    <name type="common">blackstripe livebearer</name>
    <dbReference type="NCBI Taxonomy" id="188132"/>
    <lineage>
        <taxon>Eukaryota</taxon>
        <taxon>Metazoa</taxon>
        <taxon>Chordata</taxon>
        <taxon>Craniata</taxon>
        <taxon>Vertebrata</taxon>
        <taxon>Euteleostomi</taxon>
        <taxon>Actinopterygii</taxon>
        <taxon>Neopterygii</taxon>
        <taxon>Teleostei</taxon>
        <taxon>Neoteleostei</taxon>
        <taxon>Acanthomorphata</taxon>
        <taxon>Ovalentaria</taxon>
        <taxon>Atherinomorphae</taxon>
        <taxon>Cyprinodontiformes</taxon>
        <taxon>Poeciliidae</taxon>
        <taxon>Poeciliinae</taxon>
        <taxon>Poeciliopsis</taxon>
    </lineage>
</organism>
<protein>
    <submittedName>
        <fullName evidence="1">PPUP8558</fullName>
    </submittedName>
</protein>
<reference evidence="1" key="1">
    <citation type="submission" date="2014-12" db="EMBL/GenBank/DDBJ databases">
        <title>Parallel Evolution in Life History Adaptation Evident in the Tissue-Specific Poeciliopsis prolifica transcriptome.</title>
        <authorList>
            <person name="Jue N.K."/>
            <person name="Foley R.J."/>
            <person name="Obergfell C."/>
            <person name="Reznick D.N."/>
            <person name="O'Neill R.J."/>
            <person name="O'Neill M.J."/>
        </authorList>
    </citation>
    <scope>NUCLEOTIDE SEQUENCE</scope>
</reference>
<name>A0A0S7ERK9_9TELE</name>
<sequence>MIASQKLLYLQMSLRIASIPVCFPSTCSTPRVKVPFDLCYQFVVHCGAQACEMALWSCRKLEVEISLPFLEILCSDVQLAENSGELKAQTKLLRFCSCQENGHVVNGLCCSRSAKITI</sequence>
<dbReference type="AlphaFoldDB" id="A0A0S7ERK9"/>